<proteinExistence type="predicted"/>
<gene>
    <name evidence="1" type="ORF">DOK78_003063</name>
</gene>
<keyword evidence="2" id="KW-1185">Reference proteome</keyword>
<accession>A0ABZ2SRL3</accession>
<dbReference type="RefSeq" id="WP_207871520.1">
    <property type="nucleotide sequence ID" value="NZ_CP147251.1"/>
</dbReference>
<dbReference type="EMBL" id="CP147251">
    <property type="protein sequence ID" value="WYJ78406.1"/>
    <property type="molecule type" value="Genomic_DNA"/>
</dbReference>
<evidence type="ECO:0000313" key="2">
    <source>
        <dbReference type="Proteomes" id="UP000664701"/>
    </source>
</evidence>
<reference evidence="1 2" key="1">
    <citation type="submission" date="2024-03" db="EMBL/GenBank/DDBJ databases">
        <title>The Genome Sequence of Enterococcus sp. DIV2402.</title>
        <authorList>
            <consortium name="The Broad Institute Genomics Platform"/>
            <consortium name="The Broad Institute Microbial Omics Core"/>
            <consortium name="The Broad Institute Genomic Center for Infectious Diseases"/>
            <person name="Earl A."/>
            <person name="Manson A."/>
            <person name="Gilmore M."/>
            <person name="Schwartman J."/>
            <person name="Shea T."/>
            <person name="Abouelleil A."/>
            <person name="Cao P."/>
            <person name="Chapman S."/>
            <person name="Cusick C."/>
            <person name="Young S."/>
            <person name="Neafsey D."/>
            <person name="Nusbaum C."/>
            <person name="Birren B."/>
        </authorList>
    </citation>
    <scope>NUCLEOTIDE SEQUENCE [LARGE SCALE GENOMIC DNA]</scope>
    <source>
        <strain evidence="1 2">DIV2402</strain>
    </source>
</reference>
<name>A0ABZ2SRL3_9ENTE</name>
<dbReference type="Gene3D" id="3.40.30.10">
    <property type="entry name" value="Glutaredoxin"/>
    <property type="match status" value="1"/>
</dbReference>
<organism evidence="1 2">
    <name type="scientific">Candidatus Enterococcus lowellii</name>
    <dbReference type="NCBI Taxonomy" id="2230877"/>
    <lineage>
        <taxon>Bacteria</taxon>
        <taxon>Bacillati</taxon>
        <taxon>Bacillota</taxon>
        <taxon>Bacilli</taxon>
        <taxon>Lactobacillales</taxon>
        <taxon>Enterococcaceae</taxon>
        <taxon>Enterococcus</taxon>
    </lineage>
</organism>
<sequence>MDIDYYVLDKNKPESEEILLGIEVLAALNKNKHSHKDCNNYYLHSLNDSSAEFKKNYAVWKLLEEHGTHILPIACVNKKIVKTNSLLDVFELSELTGFGISFQYKPDDLM</sequence>
<evidence type="ECO:0000313" key="1">
    <source>
        <dbReference type="EMBL" id="WYJ78406.1"/>
    </source>
</evidence>
<dbReference type="Proteomes" id="UP000664701">
    <property type="component" value="Chromosome"/>
</dbReference>
<protein>
    <submittedName>
        <fullName evidence="1">Uncharacterized protein</fullName>
    </submittedName>
</protein>
<dbReference type="Pfam" id="PF06953">
    <property type="entry name" value="ArsD"/>
    <property type="match status" value="1"/>
</dbReference>
<dbReference type="InterPro" id="IPR010712">
    <property type="entry name" value="Arsenical-R_ArsD"/>
</dbReference>